<dbReference type="EMBL" id="ACLJ02000001">
    <property type="protein sequence ID" value="EFK55430.1"/>
    <property type="molecule type" value="Genomic_DNA"/>
</dbReference>
<evidence type="ECO:0000256" key="1">
    <source>
        <dbReference type="SAM" id="MobiDB-lite"/>
    </source>
</evidence>
<evidence type="ECO:0000313" key="5">
    <source>
        <dbReference type="Proteomes" id="UP000004208"/>
    </source>
</evidence>
<feature type="compositionally biased region" description="Low complexity" evidence="1">
    <location>
        <begin position="158"/>
        <end position="172"/>
    </location>
</feature>
<gene>
    <name evidence="4" type="ORF">HMPREF0291_10688</name>
</gene>
<dbReference type="STRING" id="585529.HMPREF0291_10688"/>
<feature type="chain" id="PRO_5038782747" description="Septum formation-related domain-containing protein" evidence="2">
    <location>
        <begin position="24"/>
        <end position="465"/>
    </location>
</feature>
<keyword evidence="2" id="KW-0732">Signal</keyword>
<feature type="signal peptide" evidence="2">
    <location>
        <begin position="1"/>
        <end position="23"/>
    </location>
</feature>
<keyword evidence="5" id="KW-1185">Reference proteome</keyword>
<dbReference type="AlphaFoldDB" id="D7W9F0"/>
<sequence length="465" mass="49742">MTLEMAYCSLTTFSSALFCASSASLTFVFSSLEPSSNAGRSSGEAWPIFLPKAFCSARKESAVAIAPRRSSSAAKRASTSPGSSPRACWEARTTSGFSRRNFRSITVITLPSGMIVGMAARKSALTPAALRTILVATLAGSLGMGTYAAATGFDVAAGNGNSNGTSQTSSTSRKGDDTEAFTAADQGTCLTWESQEDGSISGFTETPCDNEHRFEVTAREDLNTYPTQEFGPDAPPPNPTRQAQLREELCQTASIRYLNGRYDPSGRYSIAPILPPVEAWERGDRTMLCGLQETDSQGTPILTVGHAAEQDQARVAEPGTCVITDDANTLRTVDCADPHHIEITEKVDLAPVFQDRTPSTEDQNKYLGDVCAKAAENYLGGEENLYQSTLQVYWGTSNSQAWDGGSRSVNCGLISAKDDRFAEITGSAKDGRDALKVDGETPKPPPERRPLREESESPSSTEDTP</sequence>
<dbReference type="Proteomes" id="UP000004208">
    <property type="component" value="Unassembled WGS sequence"/>
</dbReference>
<dbReference type="InterPro" id="IPR026004">
    <property type="entry name" value="Septum_form"/>
</dbReference>
<accession>D7W9F0</accession>
<feature type="domain" description="Septum formation-related" evidence="3">
    <location>
        <begin position="186"/>
        <end position="411"/>
    </location>
</feature>
<reference evidence="4" key="1">
    <citation type="submission" date="2010-06" db="EMBL/GenBank/DDBJ databases">
        <authorList>
            <person name="Muzny D."/>
            <person name="Qin X."/>
            <person name="Buhay C."/>
            <person name="Dugan-Rocha S."/>
            <person name="Ding Y."/>
            <person name="Chen G."/>
            <person name="Hawes A."/>
            <person name="Holder M."/>
            <person name="Jhangiani S."/>
            <person name="Johnson A."/>
            <person name="Khan Z."/>
            <person name="Li Z."/>
            <person name="Liu W."/>
            <person name="Liu X."/>
            <person name="Perez L."/>
            <person name="Shen H."/>
            <person name="Wang Q."/>
            <person name="Watt J."/>
            <person name="Xi L."/>
            <person name="Xin Y."/>
            <person name="Zhou J."/>
            <person name="Deng J."/>
            <person name="Jiang H."/>
            <person name="Liu Y."/>
            <person name="Qu J."/>
            <person name="Song X.-Z."/>
            <person name="Zhang L."/>
            <person name="Villasana D."/>
            <person name="Johnson A."/>
            <person name="Liu J."/>
            <person name="Liyanage D."/>
            <person name="Lorensuhewa L."/>
            <person name="Robinson T."/>
            <person name="Song A."/>
            <person name="Song B.-B."/>
            <person name="Dinh H."/>
            <person name="Thornton R."/>
            <person name="Coyle M."/>
            <person name="Francisco L."/>
            <person name="Jackson L."/>
            <person name="Javaid M."/>
            <person name="Korchina V."/>
            <person name="Kovar C."/>
            <person name="Mata R."/>
            <person name="Mathew T."/>
            <person name="Ngo R."/>
            <person name="Nguyen L."/>
            <person name="Nguyen N."/>
            <person name="Okwuonu G."/>
            <person name="Ongeri F."/>
            <person name="Pham C."/>
            <person name="Simmons D."/>
            <person name="Wilczek-Boney K."/>
            <person name="Hale W."/>
            <person name="Jakkamsetti A."/>
            <person name="Pham P."/>
            <person name="Ruth R."/>
            <person name="San Lucas F."/>
            <person name="Warren J."/>
            <person name="Zhang J."/>
            <person name="Zhao Z."/>
            <person name="Zhou C."/>
            <person name="Zhu D."/>
            <person name="Lee S."/>
            <person name="Bess C."/>
            <person name="Blankenburg K."/>
            <person name="Forbes L."/>
            <person name="Fu Q."/>
            <person name="Gubbala S."/>
            <person name="Hirani K."/>
            <person name="Jayaseelan J.C."/>
            <person name="Lara F."/>
            <person name="Munidasa M."/>
            <person name="Palculict T."/>
            <person name="Patil S."/>
            <person name="Pu L.-L."/>
            <person name="Saada N."/>
            <person name="Tang L."/>
            <person name="Weissenberger G."/>
            <person name="Zhu Y."/>
            <person name="Hemphill L."/>
            <person name="Shang Y."/>
            <person name="Youmans B."/>
            <person name="Ayvaz T."/>
            <person name="Ross M."/>
            <person name="Santibanez J."/>
            <person name="Aqrawi P."/>
            <person name="Gross S."/>
            <person name="Joshi V."/>
            <person name="Fowler G."/>
            <person name="Nazareth L."/>
            <person name="Reid J."/>
            <person name="Worley K."/>
            <person name="Petrosino J."/>
            <person name="Highlander S."/>
            <person name="Gibbs R."/>
        </authorList>
    </citation>
    <scope>NUCLEOTIDE SEQUENCE [LARGE SCALE GENOMIC DNA]</scope>
    <source>
        <strain evidence="4">ATCC 33030</strain>
    </source>
</reference>
<feature type="compositionally biased region" description="Basic and acidic residues" evidence="1">
    <location>
        <begin position="429"/>
        <end position="455"/>
    </location>
</feature>
<dbReference type="HOGENOM" id="CLU_037731_0_0_11"/>
<evidence type="ECO:0000259" key="3">
    <source>
        <dbReference type="Pfam" id="PF13845"/>
    </source>
</evidence>
<feature type="region of interest" description="Disordered" evidence="1">
    <location>
        <begin position="156"/>
        <end position="178"/>
    </location>
</feature>
<evidence type="ECO:0000313" key="4">
    <source>
        <dbReference type="EMBL" id="EFK55430.1"/>
    </source>
</evidence>
<name>D7W9F0_9CORY</name>
<dbReference type="Pfam" id="PF13845">
    <property type="entry name" value="Septum_form"/>
    <property type="match status" value="1"/>
</dbReference>
<feature type="region of interest" description="Disordered" evidence="1">
    <location>
        <begin position="425"/>
        <end position="465"/>
    </location>
</feature>
<organism evidence="4 5">
    <name type="scientific">Corynebacterium genitalium ATCC 33030</name>
    <dbReference type="NCBI Taxonomy" id="585529"/>
    <lineage>
        <taxon>Bacteria</taxon>
        <taxon>Bacillati</taxon>
        <taxon>Actinomycetota</taxon>
        <taxon>Actinomycetes</taxon>
        <taxon>Mycobacteriales</taxon>
        <taxon>Corynebacteriaceae</taxon>
        <taxon>Corynebacterium</taxon>
    </lineage>
</organism>
<comment type="caution">
    <text evidence="4">The sequence shown here is derived from an EMBL/GenBank/DDBJ whole genome shotgun (WGS) entry which is preliminary data.</text>
</comment>
<dbReference type="eggNOG" id="ENOG5030VN0">
    <property type="taxonomic scope" value="Bacteria"/>
</dbReference>
<evidence type="ECO:0000256" key="2">
    <source>
        <dbReference type="SAM" id="SignalP"/>
    </source>
</evidence>
<proteinExistence type="predicted"/>
<protein>
    <recommendedName>
        <fullName evidence="3">Septum formation-related domain-containing protein</fullName>
    </recommendedName>
</protein>